<dbReference type="InterPro" id="IPR020067">
    <property type="entry name" value="Frizzled_dom"/>
</dbReference>
<dbReference type="CDD" id="cd07066">
    <property type="entry name" value="CRD_FZ"/>
    <property type="match status" value="1"/>
</dbReference>
<dbReference type="SMART" id="SM00063">
    <property type="entry name" value="FRI"/>
    <property type="match status" value="1"/>
</dbReference>
<dbReference type="InterPro" id="IPR047105">
    <property type="entry name" value="Frizzled-4/Mom-5_7TM"/>
</dbReference>
<feature type="transmembrane region" description="Helical" evidence="10">
    <location>
        <begin position="361"/>
        <end position="391"/>
    </location>
</feature>
<dbReference type="Gene3D" id="1.20.1070.10">
    <property type="entry name" value="Rhodopsin 7-helix transmembrane proteins"/>
    <property type="match status" value="1"/>
</dbReference>
<keyword evidence="3" id="KW-0217">Developmental protein</keyword>
<comment type="similarity">
    <text evidence="2">Belongs to the G-protein coupled receptor Fz/Smo family.</text>
</comment>
<evidence type="ECO:0000259" key="12">
    <source>
        <dbReference type="PROSITE" id="PS50038"/>
    </source>
</evidence>
<dbReference type="GO" id="GO:0060070">
    <property type="term" value="P:canonical Wnt signaling pathway"/>
    <property type="evidence" value="ECO:0007669"/>
    <property type="project" value="TreeGrafter"/>
</dbReference>
<keyword evidence="5 10" id="KW-1133">Transmembrane helix</keyword>
<evidence type="ECO:0000256" key="11">
    <source>
        <dbReference type="SAM" id="SignalP"/>
    </source>
</evidence>
<dbReference type="PROSITE" id="PS50038">
    <property type="entry name" value="FZ"/>
    <property type="match status" value="1"/>
</dbReference>
<gene>
    <name evidence="14" type="primary">frz</name>
</gene>
<accession>Q70LH3</accession>
<evidence type="ECO:0000259" key="13">
    <source>
        <dbReference type="PROSITE" id="PS50261"/>
    </source>
</evidence>
<dbReference type="Gene3D" id="1.10.2000.10">
    <property type="entry name" value="Frizzled cysteine-rich domain"/>
    <property type="match status" value="1"/>
</dbReference>
<dbReference type="GO" id="GO:0042813">
    <property type="term" value="F:Wnt receptor activity"/>
    <property type="evidence" value="ECO:0007669"/>
    <property type="project" value="TreeGrafter"/>
</dbReference>
<dbReference type="InterPro" id="IPR000539">
    <property type="entry name" value="Frizzled/Smoothened_7TM"/>
</dbReference>
<keyword evidence="7" id="KW-1015">Disulfide bond</keyword>
<dbReference type="GO" id="GO:0005886">
    <property type="term" value="C:plasma membrane"/>
    <property type="evidence" value="ECO:0007669"/>
    <property type="project" value="TreeGrafter"/>
</dbReference>
<evidence type="ECO:0000313" key="14">
    <source>
        <dbReference type="EMBL" id="CAD97575.1"/>
    </source>
</evidence>
<dbReference type="Pfam" id="PF01534">
    <property type="entry name" value="Frizzled"/>
    <property type="match status" value="1"/>
</dbReference>
<dbReference type="InterPro" id="IPR015526">
    <property type="entry name" value="Frizzled/SFRP"/>
</dbReference>
<keyword evidence="6 10" id="KW-0472">Membrane</keyword>
<feature type="domain" description="G-protein coupled receptors family 2 profile 2" evidence="13">
    <location>
        <begin position="193"/>
        <end position="488"/>
    </location>
</feature>
<evidence type="ECO:0000256" key="2">
    <source>
        <dbReference type="ARBA" id="ARBA00008077"/>
    </source>
</evidence>
<dbReference type="GO" id="GO:0017147">
    <property type="term" value="F:Wnt-protein binding"/>
    <property type="evidence" value="ECO:0007669"/>
    <property type="project" value="TreeGrafter"/>
</dbReference>
<feature type="transmembrane region" description="Helical" evidence="10">
    <location>
        <begin position="290"/>
        <end position="308"/>
    </location>
</feature>
<comment type="subcellular location">
    <subcellularLocation>
        <location evidence="1">Membrane</location>
        <topology evidence="1">Multi-pass membrane protein</topology>
    </subcellularLocation>
</comment>
<dbReference type="PROSITE" id="PS50261">
    <property type="entry name" value="G_PROTEIN_RECEP_F2_4"/>
    <property type="match status" value="1"/>
</dbReference>
<feature type="signal peptide" evidence="11">
    <location>
        <begin position="1"/>
        <end position="17"/>
    </location>
</feature>
<dbReference type="GO" id="GO:0035567">
    <property type="term" value="P:non-canonical Wnt signaling pathway"/>
    <property type="evidence" value="ECO:0007669"/>
    <property type="project" value="TreeGrafter"/>
</dbReference>
<feature type="transmembrane region" description="Helical" evidence="10">
    <location>
        <begin position="412"/>
        <end position="439"/>
    </location>
</feature>
<comment type="caution">
    <text evidence="9">Lacks conserved residue(s) required for the propagation of feature annotation.</text>
</comment>
<dbReference type="Pfam" id="PF01392">
    <property type="entry name" value="Fz"/>
    <property type="match status" value="1"/>
</dbReference>
<evidence type="ECO:0000256" key="9">
    <source>
        <dbReference type="PROSITE-ProRule" id="PRU00090"/>
    </source>
</evidence>
<dbReference type="InterPro" id="IPR036790">
    <property type="entry name" value="Frizzled_dom_sf"/>
</dbReference>
<proteinExistence type="evidence at transcript level"/>
<evidence type="ECO:0000256" key="3">
    <source>
        <dbReference type="ARBA" id="ARBA00022473"/>
    </source>
</evidence>
<dbReference type="AlphaFoldDB" id="Q70LH3"/>
<dbReference type="PANTHER" id="PTHR11309">
    <property type="entry name" value="FRIZZLED"/>
    <property type="match status" value="1"/>
</dbReference>
<keyword evidence="4 10" id="KW-0812">Transmembrane</keyword>
<feature type="domain" description="FZ" evidence="12">
    <location>
        <begin position="17"/>
        <end position="141"/>
    </location>
</feature>
<keyword evidence="11" id="KW-0732">Signal</keyword>
<protein>
    <submittedName>
        <fullName evidence="14">Frizzled receptor</fullName>
    </submittedName>
</protein>
<evidence type="ECO:0000256" key="4">
    <source>
        <dbReference type="ARBA" id="ARBA00022692"/>
    </source>
</evidence>
<feature type="transmembrane region" description="Helical" evidence="10">
    <location>
        <begin position="196"/>
        <end position="217"/>
    </location>
</feature>
<dbReference type="PRINTS" id="PR00489">
    <property type="entry name" value="FRIZZLED"/>
</dbReference>
<reference evidence="14" key="1">
    <citation type="journal article" date="2003" name="FEBS Lett.">
        <title>Polarity factor 'Frizzled' in the demosponge Suberites domuncula: identification, expression and localization of the receptor in the epithelium/pinacoderm(1).</title>
        <authorList>
            <person name="Adell T."/>
            <person name="Nefkens I."/>
            <person name="Muller W.E."/>
        </authorList>
    </citation>
    <scope>NUCLEOTIDE SEQUENCE</scope>
</reference>
<feature type="transmembrane region" description="Helical" evidence="10">
    <location>
        <begin position="459"/>
        <end position="481"/>
    </location>
</feature>
<evidence type="ECO:0000256" key="1">
    <source>
        <dbReference type="ARBA" id="ARBA00004141"/>
    </source>
</evidence>
<evidence type="ECO:0000256" key="8">
    <source>
        <dbReference type="ARBA" id="ARBA00023170"/>
    </source>
</evidence>
<dbReference type="CDD" id="cd13951">
    <property type="entry name" value="7tmF_Frizzled_SMO"/>
    <property type="match status" value="1"/>
</dbReference>
<feature type="transmembrane region" description="Helical" evidence="10">
    <location>
        <begin position="320"/>
        <end position="341"/>
    </location>
</feature>
<name>Q70LH3_SUBDO</name>
<dbReference type="InterPro" id="IPR017981">
    <property type="entry name" value="GPCR_2-like_7TM"/>
</dbReference>
<organism evidence="14">
    <name type="scientific">Suberites domuncula</name>
    <name type="common">Sponge</name>
    <dbReference type="NCBI Taxonomy" id="55567"/>
    <lineage>
        <taxon>Eukaryota</taxon>
        <taxon>Metazoa</taxon>
        <taxon>Porifera</taxon>
        <taxon>Demospongiae</taxon>
        <taxon>Heteroscleromorpha</taxon>
        <taxon>Suberitida</taxon>
        <taxon>Suberitidae</taxon>
        <taxon>Suberites</taxon>
    </lineage>
</organism>
<dbReference type="EMBL" id="AJ566637">
    <property type="protein sequence ID" value="CAD97575.1"/>
    <property type="molecule type" value="mRNA"/>
</dbReference>
<feature type="chain" id="PRO_5004284235" evidence="11">
    <location>
        <begin position="18"/>
        <end position="529"/>
    </location>
</feature>
<evidence type="ECO:0000256" key="10">
    <source>
        <dbReference type="SAM" id="Phobius"/>
    </source>
</evidence>
<dbReference type="SUPFAM" id="SSF63501">
    <property type="entry name" value="Frizzled cysteine-rich domain"/>
    <property type="match status" value="1"/>
</dbReference>
<sequence length="529" mass="58492">MSLVWFILVLLASGSHSQQPLCDNQSPTAFGSCVPAPTACDMLYSSTAYPNNVTTTSMMSVSRLIAYQPFVNVIDCSPYSQLFICLSLAPVCTSGSPRHPCESLCDLVLASCSDKIQQLGLPDTDCLLNCDRYPSTGCVDTDDPLVLAIQSINPLTTIPAITQTPHTTEPSTANSSGECPEVSYFTDSAKSFAQGWLAFWALICFISTTLTIATFVLDPSRFQYPWRPVVYLSLSFNLHSLTHFFSKGLGRDLVTCPGNQFVQTSITWTWGHTPCILVFGLLHETMMTAFLWWLMLSFSWFLASAFSWSSEAVSHLAPFYHVIAWVLPLVLTIILVATRVVGADELTATCFIVRDENDMSFYALLLGVIIPLVACLITGVVFLVIGFVSLFRIHSIMRHSGKATESSILEKLMIRIGIFVVVFILPAVIVVGCFMYELISRPFWTPISEPCNDCVLGNPAVFMTRLFMFLLTGILTGVWIWSKKTLLSWRNLPQRLTTCCRPKPVDVPHAVNVGVGEQITMELESSDKL</sequence>
<dbReference type="SMART" id="SM01330">
    <property type="entry name" value="Frizzled"/>
    <property type="match status" value="1"/>
</dbReference>
<evidence type="ECO:0000256" key="7">
    <source>
        <dbReference type="ARBA" id="ARBA00023157"/>
    </source>
</evidence>
<keyword evidence="8 14" id="KW-0675">Receptor</keyword>
<evidence type="ECO:0000256" key="6">
    <source>
        <dbReference type="ARBA" id="ARBA00023136"/>
    </source>
</evidence>
<evidence type="ECO:0000256" key="5">
    <source>
        <dbReference type="ARBA" id="ARBA00022989"/>
    </source>
</evidence>